<evidence type="ECO:0000313" key="2">
    <source>
        <dbReference type="EMBL" id="KAF4450580.1"/>
    </source>
</evidence>
<dbReference type="AlphaFoldDB" id="A0A8H4KFY4"/>
<reference evidence="2 3" key="1">
    <citation type="submission" date="2020-01" db="EMBL/GenBank/DDBJ databases">
        <title>Identification and distribution of gene clusters putatively required for synthesis of sphingolipid metabolism inhibitors in phylogenetically diverse species of the filamentous fungus Fusarium.</title>
        <authorList>
            <person name="Kim H.-S."/>
            <person name="Busman M."/>
            <person name="Brown D.W."/>
            <person name="Divon H."/>
            <person name="Uhlig S."/>
            <person name="Proctor R.H."/>
        </authorList>
    </citation>
    <scope>NUCLEOTIDE SEQUENCE [LARGE SCALE GENOMIC DNA]</scope>
    <source>
        <strain evidence="2 3">NRRL 20459</strain>
    </source>
</reference>
<gene>
    <name evidence="2" type="ORF">FALBO_16451</name>
</gene>
<proteinExistence type="predicted"/>
<sequence>MSSLSLQSPGPACPAASWLPVASVPAGGSLKSQPKHAQQSAALQHARQEPLRVPAPRFPGYSGPSSLKYVQFRTLRCPVPNGWSLPHLSSCDGYWISIKALATNGALTDGLDLSTFKTFSLGRHQPRFFFLFLLPAFLFSLSHCVTNRSAFSTSLGRPPASDSSASICNKNGKCLPWTLIMTKECKAPASATTQLPVQATLPAPDLAHWRINSAPFLPDGQRQPKTGFWVWGAGGLDAWYCTGAWAWVRTRCPMLDGNPSTRHANACDGAVAGSGLLWTLAASSQG</sequence>
<organism evidence="2 3">
    <name type="scientific">Fusarium albosuccineum</name>
    <dbReference type="NCBI Taxonomy" id="1237068"/>
    <lineage>
        <taxon>Eukaryota</taxon>
        <taxon>Fungi</taxon>
        <taxon>Dikarya</taxon>
        <taxon>Ascomycota</taxon>
        <taxon>Pezizomycotina</taxon>
        <taxon>Sordariomycetes</taxon>
        <taxon>Hypocreomycetidae</taxon>
        <taxon>Hypocreales</taxon>
        <taxon>Nectriaceae</taxon>
        <taxon>Fusarium</taxon>
        <taxon>Fusarium decemcellulare species complex</taxon>
    </lineage>
</organism>
<dbReference type="EMBL" id="JAADYS010003119">
    <property type="protein sequence ID" value="KAF4450580.1"/>
    <property type="molecule type" value="Genomic_DNA"/>
</dbReference>
<evidence type="ECO:0000313" key="3">
    <source>
        <dbReference type="Proteomes" id="UP000554235"/>
    </source>
</evidence>
<name>A0A8H4KFY4_9HYPO</name>
<comment type="caution">
    <text evidence="2">The sequence shown here is derived from an EMBL/GenBank/DDBJ whole genome shotgun (WGS) entry which is preliminary data.</text>
</comment>
<accession>A0A8H4KFY4</accession>
<keyword evidence="3" id="KW-1185">Reference proteome</keyword>
<feature type="compositionally biased region" description="Polar residues" evidence="1">
    <location>
        <begin position="30"/>
        <end position="42"/>
    </location>
</feature>
<feature type="region of interest" description="Disordered" evidence="1">
    <location>
        <begin position="27"/>
        <end position="47"/>
    </location>
</feature>
<evidence type="ECO:0000256" key="1">
    <source>
        <dbReference type="SAM" id="MobiDB-lite"/>
    </source>
</evidence>
<dbReference type="Proteomes" id="UP000554235">
    <property type="component" value="Unassembled WGS sequence"/>
</dbReference>
<protein>
    <submittedName>
        <fullName evidence="2">Uncharacterized protein</fullName>
    </submittedName>
</protein>